<evidence type="ECO:0000313" key="1">
    <source>
        <dbReference type="EMBL" id="JAE29357.1"/>
    </source>
</evidence>
<organism evidence="1">
    <name type="scientific">Arundo donax</name>
    <name type="common">Giant reed</name>
    <name type="synonym">Donax arundinaceus</name>
    <dbReference type="NCBI Taxonomy" id="35708"/>
    <lineage>
        <taxon>Eukaryota</taxon>
        <taxon>Viridiplantae</taxon>
        <taxon>Streptophyta</taxon>
        <taxon>Embryophyta</taxon>
        <taxon>Tracheophyta</taxon>
        <taxon>Spermatophyta</taxon>
        <taxon>Magnoliopsida</taxon>
        <taxon>Liliopsida</taxon>
        <taxon>Poales</taxon>
        <taxon>Poaceae</taxon>
        <taxon>PACMAD clade</taxon>
        <taxon>Arundinoideae</taxon>
        <taxon>Arundineae</taxon>
        <taxon>Arundo</taxon>
    </lineage>
</organism>
<name>A0A0A9GXV7_ARUDO</name>
<sequence length="36" mass="4046">MLSRVIKAQVLSNRYHFFISGLVGSKSSIKLLLELP</sequence>
<reference evidence="1" key="2">
    <citation type="journal article" date="2015" name="Data Brief">
        <title>Shoot transcriptome of the giant reed, Arundo donax.</title>
        <authorList>
            <person name="Barrero R.A."/>
            <person name="Guerrero F.D."/>
            <person name="Moolhuijzen P."/>
            <person name="Goolsby J.A."/>
            <person name="Tidwell J."/>
            <person name="Bellgard S.E."/>
            <person name="Bellgard M.I."/>
        </authorList>
    </citation>
    <scope>NUCLEOTIDE SEQUENCE</scope>
    <source>
        <tissue evidence="1">Shoot tissue taken approximately 20 cm above the soil surface</tissue>
    </source>
</reference>
<proteinExistence type="predicted"/>
<accession>A0A0A9GXV7</accession>
<dbReference type="EMBL" id="GBRH01168539">
    <property type="protein sequence ID" value="JAE29357.1"/>
    <property type="molecule type" value="Transcribed_RNA"/>
</dbReference>
<protein>
    <submittedName>
        <fullName evidence="1">Uncharacterized protein</fullName>
    </submittedName>
</protein>
<reference evidence="1" key="1">
    <citation type="submission" date="2014-09" db="EMBL/GenBank/DDBJ databases">
        <authorList>
            <person name="Magalhaes I.L.F."/>
            <person name="Oliveira U."/>
            <person name="Santos F.R."/>
            <person name="Vidigal T.H.D.A."/>
            <person name="Brescovit A.D."/>
            <person name="Santos A.J."/>
        </authorList>
    </citation>
    <scope>NUCLEOTIDE SEQUENCE</scope>
    <source>
        <tissue evidence="1">Shoot tissue taken approximately 20 cm above the soil surface</tissue>
    </source>
</reference>
<dbReference type="AlphaFoldDB" id="A0A0A9GXV7"/>